<evidence type="ECO:0000313" key="3">
    <source>
        <dbReference type="Proteomes" id="UP001201980"/>
    </source>
</evidence>
<keyword evidence="1" id="KW-0472">Membrane</keyword>
<organism evidence="2 3">
    <name type="scientific">Zalerion maritima</name>
    <dbReference type="NCBI Taxonomy" id="339359"/>
    <lineage>
        <taxon>Eukaryota</taxon>
        <taxon>Fungi</taxon>
        <taxon>Dikarya</taxon>
        <taxon>Ascomycota</taxon>
        <taxon>Pezizomycotina</taxon>
        <taxon>Sordariomycetes</taxon>
        <taxon>Lulworthiomycetidae</taxon>
        <taxon>Lulworthiales</taxon>
        <taxon>Lulworthiaceae</taxon>
        <taxon>Zalerion</taxon>
    </lineage>
</organism>
<evidence type="ECO:0000256" key="1">
    <source>
        <dbReference type="SAM" id="Phobius"/>
    </source>
</evidence>
<proteinExistence type="predicted"/>
<dbReference type="AlphaFoldDB" id="A0AAD5WPG8"/>
<protein>
    <submittedName>
        <fullName evidence="2">Uncharacterized protein</fullName>
    </submittedName>
</protein>
<comment type="caution">
    <text evidence="2">The sequence shown here is derived from an EMBL/GenBank/DDBJ whole genome shotgun (WGS) entry which is preliminary data.</text>
</comment>
<keyword evidence="1" id="KW-0812">Transmembrane</keyword>
<dbReference type="Proteomes" id="UP001201980">
    <property type="component" value="Unassembled WGS sequence"/>
</dbReference>
<accession>A0AAD5WPG8</accession>
<evidence type="ECO:0000313" key="2">
    <source>
        <dbReference type="EMBL" id="KAJ2896913.1"/>
    </source>
</evidence>
<keyword evidence="1" id="KW-1133">Transmembrane helix</keyword>
<keyword evidence="3" id="KW-1185">Reference proteome</keyword>
<gene>
    <name evidence="2" type="ORF">MKZ38_005090</name>
</gene>
<feature type="transmembrane region" description="Helical" evidence="1">
    <location>
        <begin position="40"/>
        <end position="60"/>
    </location>
</feature>
<sequence>MYTKPGKMRPFDIEITLPKPEVSRPRIDETYGMLQLTLRFLALLGDLAGIGVFVYVGVVWGYVNHFATAAAAWAVIPDLAETIALCNTSRRIKRIPVAVIMVMDVLALVLFAGSWFWYLYGPAGRGREWNDELLDEDEDEYRKGCLYVSFVLLREMRQAVNTCRETPNHNVTQFREKAERENTSECPSELTFHVLAVPST</sequence>
<feature type="transmembrane region" description="Helical" evidence="1">
    <location>
        <begin position="66"/>
        <end position="85"/>
    </location>
</feature>
<reference evidence="2" key="1">
    <citation type="submission" date="2022-07" db="EMBL/GenBank/DDBJ databases">
        <title>Draft genome sequence of Zalerion maritima ATCC 34329, a (micro)plastics degrading marine fungus.</title>
        <authorList>
            <person name="Paco A."/>
            <person name="Goncalves M.F.M."/>
            <person name="Rocha-Santos T.A.P."/>
            <person name="Alves A."/>
        </authorList>
    </citation>
    <scope>NUCLEOTIDE SEQUENCE</scope>
    <source>
        <strain evidence="2">ATCC 34329</strain>
    </source>
</reference>
<dbReference type="EMBL" id="JAKWBI020000305">
    <property type="protein sequence ID" value="KAJ2896913.1"/>
    <property type="molecule type" value="Genomic_DNA"/>
</dbReference>
<feature type="transmembrane region" description="Helical" evidence="1">
    <location>
        <begin position="97"/>
        <end position="120"/>
    </location>
</feature>
<name>A0AAD5WPG8_9PEZI</name>